<evidence type="ECO:0000313" key="1">
    <source>
        <dbReference type="EMBL" id="MQL72047.1"/>
    </source>
</evidence>
<accession>A0A843TPV9</accession>
<gene>
    <name evidence="1" type="ORF">Taro_004365</name>
</gene>
<proteinExistence type="predicted"/>
<dbReference type="AlphaFoldDB" id="A0A843TPV9"/>
<sequence length="108" mass="12252">MSTQRAILVKKFKKRSQWCRHRSLICRHILCSQKEVSGVDIGPLCVDISFVPRKPYFWNIVKCVDTSQVCVDTVNDLPLPLPPFTCTSTIPRAPVPIKEENVMGPLKT</sequence>
<dbReference type="Proteomes" id="UP000652761">
    <property type="component" value="Unassembled WGS sequence"/>
</dbReference>
<reference evidence="1" key="1">
    <citation type="submission" date="2017-07" db="EMBL/GenBank/DDBJ databases">
        <title>Taro Niue Genome Assembly and Annotation.</title>
        <authorList>
            <person name="Atibalentja N."/>
            <person name="Keating K."/>
            <person name="Fields C.J."/>
        </authorList>
    </citation>
    <scope>NUCLEOTIDE SEQUENCE</scope>
    <source>
        <strain evidence="1">Niue_2</strain>
        <tissue evidence="1">Leaf</tissue>
    </source>
</reference>
<organism evidence="1 2">
    <name type="scientific">Colocasia esculenta</name>
    <name type="common">Wild taro</name>
    <name type="synonym">Arum esculentum</name>
    <dbReference type="NCBI Taxonomy" id="4460"/>
    <lineage>
        <taxon>Eukaryota</taxon>
        <taxon>Viridiplantae</taxon>
        <taxon>Streptophyta</taxon>
        <taxon>Embryophyta</taxon>
        <taxon>Tracheophyta</taxon>
        <taxon>Spermatophyta</taxon>
        <taxon>Magnoliopsida</taxon>
        <taxon>Liliopsida</taxon>
        <taxon>Araceae</taxon>
        <taxon>Aroideae</taxon>
        <taxon>Colocasieae</taxon>
        <taxon>Colocasia</taxon>
    </lineage>
</organism>
<name>A0A843TPV9_COLES</name>
<evidence type="ECO:0000313" key="2">
    <source>
        <dbReference type="Proteomes" id="UP000652761"/>
    </source>
</evidence>
<keyword evidence="2" id="KW-1185">Reference proteome</keyword>
<comment type="caution">
    <text evidence="1">The sequence shown here is derived from an EMBL/GenBank/DDBJ whole genome shotgun (WGS) entry which is preliminary data.</text>
</comment>
<protein>
    <submittedName>
        <fullName evidence="1">Uncharacterized protein</fullName>
    </submittedName>
</protein>
<dbReference type="EMBL" id="NMUH01000117">
    <property type="protein sequence ID" value="MQL72047.1"/>
    <property type="molecule type" value="Genomic_DNA"/>
</dbReference>